<name>K0SFW5_THAOC</name>
<evidence type="ECO:0000313" key="1">
    <source>
        <dbReference type="EMBL" id="EJK59831.1"/>
    </source>
</evidence>
<feature type="non-terminal residue" evidence="1">
    <location>
        <position position="1"/>
    </location>
</feature>
<gene>
    <name evidence="1" type="ORF">THAOC_19898</name>
</gene>
<reference evidence="1 2" key="1">
    <citation type="journal article" date="2012" name="Genome Biol.">
        <title>Genome and low-iron response of an oceanic diatom adapted to chronic iron limitation.</title>
        <authorList>
            <person name="Lommer M."/>
            <person name="Specht M."/>
            <person name="Roy A.S."/>
            <person name="Kraemer L."/>
            <person name="Andreson R."/>
            <person name="Gutowska M.A."/>
            <person name="Wolf J."/>
            <person name="Bergner S.V."/>
            <person name="Schilhabel M.B."/>
            <person name="Klostermeier U.C."/>
            <person name="Beiko R.G."/>
            <person name="Rosenstiel P."/>
            <person name="Hippler M."/>
            <person name="Laroche J."/>
        </authorList>
    </citation>
    <scope>NUCLEOTIDE SEQUENCE [LARGE SCALE GENOMIC DNA]</scope>
    <source>
        <strain evidence="1 2">CCMP1005</strain>
    </source>
</reference>
<proteinExistence type="predicted"/>
<comment type="caution">
    <text evidence="1">The sequence shown here is derived from an EMBL/GenBank/DDBJ whole genome shotgun (WGS) entry which is preliminary data.</text>
</comment>
<keyword evidence="2" id="KW-1185">Reference proteome</keyword>
<accession>K0SFW5</accession>
<organism evidence="1 2">
    <name type="scientific">Thalassiosira oceanica</name>
    <name type="common">Marine diatom</name>
    <dbReference type="NCBI Taxonomy" id="159749"/>
    <lineage>
        <taxon>Eukaryota</taxon>
        <taxon>Sar</taxon>
        <taxon>Stramenopiles</taxon>
        <taxon>Ochrophyta</taxon>
        <taxon>Bacillariophyta</taxon>
        <taxon>Coscinodiscophyceae</taxon>
        <taxon>Thalassiosirophycidae</taxon>
        <taxon>Thalassiosirales</taxon>
        <taxon>Thalassiosiraceae</taxon>
        <taxon>Thalassiosira</taxon>
    </lineage>
</organism>
<dbReference type="EMBL" id="AGNL01022224">
    <property type="protein sequence ID" value="EJK59831.1"/>
    <property type="molecule type" value="Genomic_DNA"/>
</dbReference>
<protein>
    <submittedName>
        <fullName evidence="1">Uncharacterized protein</fullName>
    </submittedName>
</protein>
<dbReference type="AlphaFoldDB" id="K0SFW5"/>
<evidence type="ECO:0000313" key="2">
    <source>
        <dbReference type="Proteomes" id="UP000266841"/>
    </source>
</evidence>
<sequence>GDAPDDHEGVAVLTLVEVGGPPVDIDELAHIALERHSHQVVSISAPAEPSRRRLVGYETLVFLVLISEPVLDWERIVRVGGVASPAVSRETRVGAPFALYQEISAE</sequence>
<dbReference type="Proteomes" id="UP000266841">
    <property type="component" value="Unassembled WGS sequence"/>
</dbReference>